<dbReference type="EMBL" id="SMGD01000012">
    <property type="protein sequence ID" value="TCK57799.1"/>
    <property type="molecule type" value="Genomic_DNA"/>
</dbReference>
<dbReference type="AlphaFoldDB" id="A0A4R1K481"/>
<dbReference type="PROSITE" id="PS00061">
    <property type="entry name" value="ADH_SHORT"/>
    <property type="match status" value="1"/>
</dbReference>
<organism evidence="3 4">
    <name type="scientific">Celerinatantimonas diazotrophica</name>
    <dbReference type="NCBI Taxonomy" id="412034"/>
    <lineage>
        <taxon>Bacteria</taxon>
        <taxon>Pseudomonadati</taxon>
        <taxon>Pseudomonadota</taxon>
        <taxon>Gammaproteobacteria</taxon>
        <taxon>Celerinatantimonadaceae</taxon>
        <taxon>Celerinatantimonas</taxon>
    </lineage>
</organism>
<evidence type="ECO:0000313" key="3">
    <source>
        <dbReference type="EMBL" id="TCK57799.1"/>
    </source>
</evidence>
<evidence type="ECO:0000256" key="2">
    <source>
        <dbReference type="ARBA" id="ARBA00023002"/>
    </source>
</evidence>
<dbReference type="SUPFAM" id="SSF51735">
    <property type="entry name" value="NAD(P)-binding Rossmann-fold domains"/>
    <property type="match status" value="1"/>
</dbReference>
<gene>
    <name evidence="3" type="ORF">EV690_1495</name>
</gene>
<comment type="similarity">
    <text evidence="1">Belongs to the short-chain dehydrogenases/reductases (SDR) family.</text>
</comment>
<dbReference type="GO" id="GO:0016616">
    <property type="term" value="F:oxidoreductase activity, acting on the CH-OH group of donors, NAD or NADP as acceptor"/>
    <property type="evidence" value="ECO:0007669"/>
    <property type="project" value="TreeGrafter"/>
</dbReference>
<comment type="caution">
    <text evidence="3">The sequence shown here is derived from an EMBL/GenBank/DDBJ whole genome shotgun (WGS) entry which is preliminary data.</text>
</comment>
<evidence type="ECO:0000256" key="1">
    <source>
        <dbReference type="ARBA" id="ARBA00006484"/>
    </source>
</evidence>
<dbReference type="RefSeq" id="WP_131912341.1">
    <property type="nucleotide sequence ID" value="NZ_OU594967.1"/>
</dbReference>
<dbReference type="PANTHER" id="PTHR42760">
    <property type="entry name" value="SHORT-CHAIN DEHYDROGENASES/REDUCTASES FAMILY MEMBER"/>
    <property type="match status" value="1"/>
</dbReference>
<dbReference type="FunFam" id="3.40.50.720:FF:000173">
    <property type="entry name" value="3-oxoacyl-[acyl-carrier protein] reductase"/>
    <property type="match status" value="1"/>
</dbReference>
<proteinExistence type="inferred from homology"/>
<dbReference type="Proteomes" id="UP000295565">
    <property type="component" value="Unassembled WGS sequence"/>
</dbReference>
<dbReference type="Gene3D" id="3.40.50.720">
    <property type="entry name" value="NAD(P)-binding Rossmann-like Domain"/>
    <property type="match status" value="1"/>
</dbReference>
<dbReference type="InterPro" id="IPR020904">
    <property type="entry name" value="Sc_DH/Rdtase_CS"/>
</dbReference>
<dbReference type="InterPro" id="IPR036291">
    <property type="entry name" value="NAD(P)-bd_dom_sf"/>
</dbReference>
<dbReference type="OrthoDB" id="9803333at2"/>
<dbReference type="InterPro" id="IPR002347">
    <property type="entry name" value="SDR_fam"/>
</dbReference>
<evidence type="ECO:0000313" key="4">
    <source>
        <dbReference type="Proteomes" id="UP000295565"/>
    </source>
</evidence>
<keyword evidence="2" id="KW-0560">Oxidoreductase</keyword>
<sequence>MPDTQFSVADKQIVITGASKGIGFALAQGFCKAGARVTITARNQKQLSEAHEALLKLDPRASAQVLDVNDDTAIRDFFAATPIDVLINNAGVEHVCESLNMSEMIWDKIVDTNLKGSFFCARAAAEVMKSQGKGTIINMCSLTSAVGVPGAVPYSASKSGLLGVTRALSSEWAKYNIRVNAIGPGYFQTDMTDVFYQDAQWCESMLKKIPMQRFGQLDDLVGTAIFLASEASAYMTGQVLYVDGGYLASI</sequence>
<name>A0A4R1K481_9GAMM</name>
<keyword evidence="4" id="KW-1185">Reference proteome</keyword>
<dbReference type="PRINTS" id="PR00080">
    <property type="entry name" value="SDRFAMILY"/>
</dbReference>
<dbReference type="PRINTS" id="PR00081">
    <property type="entry name" value="GDHRDH"/>
</dbReference>
<accession>A0A4R1K481</accession>
<protein>
    <submittedName>
        <fullName evidence="3">Gluconate 5-dehydrogenase</fullName>
    </submittedName>
</protein>
<dbReference type="Pfam" id="PF13561">
    <property type="entry name" value="adh_short_C2"/>
    <property type="match status" value="1"/>
</dbReference>
<reference evidence="3 4" key="1">
    <citation type="submission" date="2019-03" db="EMBL/GenBank/DDBJ databases">
        <title>Genomic Encyclopedia of Type Strains, Phase IV (KMG-IV): sequencing the most valuable type-strain genomes for metagenomic binning, comparative biology and taxonomic classification.</title>
        <authorList>
            <person name="Goeker M."/>
        </authorList>
    </citation>
    <scope>NUCLEOTIDE SEQUENCE [LARGE SCALE GENOMIC DNA]</scope>
    <source>
        <strain evidence="3 4">DSM 18577</strain>
    </source>
</reference>